<keyword evidence="1" id="KW-0812">Transmembrane</keyword>
<proteinExistence type="predicted"/>
<accession>A0A3N6M282</accession>
<evidence type="ECO:0000313" key="2">
    <source>
        <dbReference type="EMBL" id="RQG97488.1"/>
    </source>
</evidence>
<organism evidence="2 3">
    <name type="scientific">Natrarchaeobius chitinivorans</name>
    <dbReference type="NCBI Taxonomy" id="1679083"/>
    <lineage>
        <taxon>Archaea</taxon>
        <taxon>Methanobacteriati</taxon>
        <taxon>Methanobacteriota</taxon>
        <taxon>Stenosarchaea group</taxon>
        <taxon>Halobacteria</taxon>
        <taxon>Halobacteriales</taxon>
        <taxon>Natrialbaceae</taxon>
        <taxon>Natrarchaeobius</taxon>
    </lineage>
</organism>
<feature type="transmembrane region" description="Helical" evidence="1">
    <location>
        <begin position="125"/>
        <end position="144"/>
    </location>
</feature>
<dbReference type="EMBL" id="REFZ01000019">
    <property type="protein sequence ID" value="RQG97488.1"/>
    <property type="molecule type" value="Genomic_DNA"/>
</dbReference>
<evidence type="ECO:0000313" key="3">
    <source>
        <dbReference type="Proteomes" id="UP000281431"/>
    </source>
</evidence>
<keyword evidence="1" id="KW-1133">Transmembrane helix</keyword>
<sequence length="209" mass="21865">MVSEHASFVLVAVVAAVALATVFVGIGYVFWLCGRLFALPGVVVHELAHKTACDLAGVHVAEVVYFRLGDPAGYVVHERPTRYSASFAIGVAPFLANTVVSFAAFLALGVLVSRIGDPRAVAAETVAAGVALGWLGLSVGMAAFPSTGDASELWNRSRSEWRRSPSVLLGVPVVALIYVANLLSRLWAHVLYALALGAFAFAAVGLGPF</sequence>
<keyword evidence="1" id="KW-0472">Membrane</keyword>
<protein>
    <submittedName>
        <fullName evidence="2">DUF3267 domain-containing protein</fullName>
    </submittedName>
</protein>
<dbReference type="OrthoDB" id="147208at2157"/>
<gene>
    <name evidence="2" type="ORF">EA472_19200</name>
</gene>
<dbReference type="AlphaFoldDB" id="A0A3N6M282"/>
<comment type="caution">
    <text evidence="2">The sequence shown here is derived from an EMBL/GenBank/DDBJ whole genome shotgun (WGS) entry which is preliminary data.</text>
</comment>
<keyword evidence="3" id="KW-1185">Reference proteome</keyword>
<evidence type="ECO:0000256" key="1">
    <source>
        <dbReference type="SAM" id="Phobius"/>
    </source>
</evidence>
<feature type="transmembrane region" description="Helical" evidence="1">
    <location>
        <begin position="87"/>
        <end position="113"/>
    </location>
</feature>
<dbReference type="Proteomes" id="UP000281431">
    <property type="component" value="Unassembled WGS sequence"/>
</dbReference>
<name>A0A3N6M282_NATCH</name>
<feature type="transmembrane region" description="Helical" evidence="1">
    <location>
        <begin position="164"/>
        <end position="183"/>
    </location>
</feature>
<feature type="transmembrane region" description="Helical" evidence="1">
    <location>
        <begin position="7"/>
        <end position="31"/>
    </location>
</feature>
<feature type="transmembrane region" description="Helical" evidence="1">
    <location>
        <begin position="190"/>
        <end position="207"/>
    </location>
</feature>
<reference evidence="2 3" key="1">
    <citation type="submission" date="2018-10" db="EMBL/GenBank/DDBJ databases">
        <title>Natrarchaeobius chitinivorans gen. nov., sp. nov., and Natrarchaeobius haloalkaliphilus sp. nov., alkaliphilic, chitin-utilizing haloarchaea from hypersaline alkaline lakes.</title>
        <authorList>
            <person name="Sorokin D.Y."/>
            <person name="Elcheninov A.G."/>
            <person name="Kostrikina N.A."/>
            <person name="Bale N.J."/>
            <person name="Sinninghe Damste J.S."/>
            <person name="Khijniak T.V."/>
            <person name="Kublanov I.V."/>
            <person name="Toshchakov S.V."/>
        </authorList>
    </citation>
    <scope>NUCLEOTIDE SEQUENCE [LARGE SCALE GENOMIC DNA]</scope>
    <source>
        <strain evidence="2 3">AArcht7</strain>
    </source>
</reference>